<dbReference type="Proteomes" id="UP000617628">
    <property type="component" value="Unassembled WGS sequence"/>
</dbReference>
<feature type="transmembrane region" description="Helical" evidence="1">
    <location>
        <begin position="240"/>
        <end position="262"/>
    </location>
</feature>
<keyword evidence="1" id="KW-0812">Transmembrane</keyword>
<feature type="transmembrane region" description="Helical" evidence="1">
    <location>
        <begin position="7"/>
        <end position="26"/>
    </location>
</feature>
<keyword evidence="1" id="KW-0472">Membrane</keyword>
<dbReference type="RefSeq" id="WP_200355573.1">
    <property type="nucleotide sequence ID" value="NZ_JAENIL010000017.1"/>
</dbReference>
<dbReference type="SUPFAM" id="SSF103501">
    <property type="entry name" value="Respiratory nitrate reductase 1 gamma chain"/>
    <property type="match status" value="1"/>
</dbReference>
<evidence type="ECO:0000313" key="3">
    <source>
        <dbReference type="Proteomes" id="UP000617628"/>
    </source>
</evidence>
<reference evidence="2" key="1">
    <citation type="submission" date="2021-01" db="EMBL/GenBank/DDBJ databases">
        <title>Modified the classification status of verrucomicrobia.</title>
        <authorList>
            <person name="Feng X."/>
        </authorList>
    </citation>
    <scope>NUCLEOTIDE SEQUENCE</scope>
    <source>
        <strain evidence="2">KCTC 13126</strain>
    </source>
</reference>
<dbReference type="InterPro" id="IPR036197">
    <property type="entry name" value="NarG-like_sf"/>
</dbReference>
<keyword evidence="3" id="KW-1185">Reference proteome</keyword>
<feature type="transmembrane region" description="Helical" evidence="1">
    <location>
        <begin position="117"/>
        <end position="142"/>
    </location>
</feature>
<name>A0A934VR84_9BACT</name>
<evidence type="ECO:0000256" key="1">
    <source>
        <dbReference type="SAM" id="Phobius"/>
    </source>
</evidence>
<evidence type="ECO:0000313" key="2">
    <source>
        <dbReference type="EMBL" id="MBK1877358.1"/>
    </source>
</evidence>
<dbReference type="EMBL" id="JAENIL010000017">
    <property type="protein sequence ID" value="MBK1877358.1"/>
    <property type="molecule type" value="Genomic_DNA"/>
</dbReference>
<dbReference type="AlphaFoldDB" id="A0A934VR84"/>
<proteinExistence type="predicted"/>
<dbReference type="Gene3D" id="1.20.950.20">
    <property type="entry name" value="Transmembrane di-heme cytochromes, Chain C"/>
    <property type="match status" value="1"/>
</dbReference>
<protein>
    <submittedName>
        <fullName evidence="2">Uncharacterized protein</fullName>
    </submittedName>
</protein>
<sequence length="353" mass="39291">MSQNPKARAFTVGTSLSLATVAGIYFGSGMLEHFDPALFWYAVASVLAAYAVGYRFTLWASRPPSRMYFKRGMQMIFGGGPKYKSNNAPSAAGEIAKSAATNFAAQNFIRERSYFRWIMHLCLSGGCTLAFAVTFPLVFGWLHFTTAPDNAEIYNVVAFGVTVRTFSIHSIEATLAFNALNISAVFVLIGLFMAGYRRLTDAGERATQTFYEDILPLILIAAVTVTGIALTISYKFFDGLYHGSMVWVHLLSVVALIFYIPFGKLFHMFQRTCALCVTAYKKKGAKEEQATCLVTGEEFASQRHVDDLKIVLDELGLNYRFTTEDGKEVHYQDISPQGRRRLIALNQGKLLKR</sequence>
<feature type="transmembrane region" description="Helical" evidence="1">
    <location>
        <begin position="214"/>
        <end position="234"/>
    </location>
</feature>
<feature type="transmembrane region" description="Helical" evidence="1">
    <location>
        <begin position="38"/>
        <end position="61"/>
    </location>
</feature>
<comment type="caution">
    <text evidence="2">The sequence shown here is derived from an EMBL/GenBank/DDBJ whole genome shotgun (WGS) entry which is preliminary data.</text>
</comment>
<accession>A0A934VR84</accession>
<keyword evidence="1" id="KW-1133">Transmembrane helix</keyword>
<feature type="transmembrane region" description="Helical" evidence="1">
    <location>
        <begin position="175"/>
        <end position="194"/>
    </location>
</feature>
<gene>
    <name evidence="2" type="ORF">JIN87_10800</name>
</gene>
<organism evidence="2 3">
    <name type="scientific">Pelagicoccus mobilis</name>
    <dbReference type="NCBI Taxonomy" id="415221"/>
    <lineage>
        <taxon>Bacteria</taxon>
        <taxon>Pseudomonadati</taxon>
        <taxon>Verrucomicrobiota</taxon>
        <taxon>Opitutia</taxon>
        <taxon>Puniceicoccales</taxon>
        <taxon>Pelagicoccaceae</taxon>
        <taxon>Pelagicoccus</taxon>
    </lineage>
</organism>